<protein>
    <submittedName>
        <fullName evidence="1">Uncharacterized protein</fullName>
    </submittedName>
</protein>
<sequence>MCSWCISPPTPFSCSPSSLISARCSWG</sequence>
<reference evidence="1" key="2">
    <citation type="journal article" date="2015" name="Data Brief">
        <title>Shoot transcriptome of the giant reed, Arundo donax.</title>
        <authorList>
            <person name="Barrero R.A."/>
            <person name="Guerrero F.D."/>
            <person name="Moolhuijzen P."/>
            <person name="Goolsby J.A."/>
            <person name="Tidwell J."/>
            <person name="Bellgard S.E."/>
            <person name="Bellgard M.I."/>
        </authorList>
    </citation>
    <scope>NUCLEOTIDE SEQUENCE</scope>
    <source>
        <tissue evidence="1">Shoot tissue taken approximately 20 cm above the soil surface</tissue>
    </source>
</reference>
<accession>A0A0A8YF86</accession>
<proteinExistence type="predicted"/>
<reference evidence="1" key="1">
    <citation type="submission" date="2014-09" db="EMBL/GenBank/DDBJ databases">
        <authorList>
            <person name="Magalhaes I.L.F."/>
            <person name="Oliveira U."/>
            <person name="Santos F.R."/>
            <person name="Vidigal T.H.D.A."/>
            <person name="Brescovit A.D."/>
            <person name="Santos A.J."/>
        </authorList>
    </citation>
    <scope>NUCLEOTIDE SEQUENCE</scope>
    <source>
        <tissue evidence="1">Shoot tissue taken approximately 20 cm above the soil surface</tissue>
    </source>
</reference>
<dbReference type="EMBL" id="GBRH01273562">
    <property type="protein sequence ID" value="JAD24333.1"/>
    <property type="molecule type" value="Transcribed_RNA"/>
</dbReference>
<organism evidence="1">
    <name type="scientific">Arundo donax</name>
    <name type="common">Giant reed</name>
    <name type="synonym">Donax arundinaceus</name>
    <dbReference type="NCBI Taxonomy" id="35708"/>
    <lineage>
        <taxon>Eukaryota</taxon>
        <taxon>Viridiplantae</taxon>
        <taxon>Streptophyta</taxon>
        <taxon>Embryophyta</taxon>
        <taxon>Tracheophyta</taxon>
        <taxon>Spermatophyta</taxon>
        <taxon>Magnoliopsida</taxon>
        <taxon>Liliopsida</taxon>
        <taxon>Poales</taxon>
        <taxon>Poaceae</taxon>
        <taxon>PACMAD clade</taxon>
        <taxon>Arundinoideae</taxon>
        <taxon>Arundineae</taxon>
        <taxon>Arundo</taxon>
    </lineage>
</organism>
<evidence type="ECO:0000313" key="1">
    <source>
        <dbReference type="EMBL" id="JAD24333.1"/>
    </source>
</evidence>
<dbReference type="AlphaFoldDB" id="A0A0A8YF86"/>
<name>A0A0A8YF86_ARUDO</name>